<name>A0A0B6X5B3_XENBV</name>
<organism evidence="1 2">
    <name type="scientific">Xenorhabdus bovienii</name>
    <name type="common">Xenorhabdus nematophila subsp. bovienii</name>
    <dbReference type="NCBI Taxonomy" id="40576"/>
    <lineage>
        <taxon>Bacteria</taxon>
        <taxon>Pseudomonadati</taxon>
        <taxon>Pseudomonadota</taxon>
        <taxon>Gammaproteobacteria</taxon>
        <taxon>Enterobacterales</taxon>
        <taxon>Morganellaceae</taxon>
        <taxon>Xenorhabdus</taxon>
    </lineage>
</organism>
<dbReference type="EMBL" id="FO818637">
    <property type="protein sequence ID" value="CDM87903.1"/>
    <property type="molecule type" value="Genomic_DNA"/>
</dbReference>
<dbReference type="AlphaFoldDB" id="A0A0B6X5B3"/>
<sequence>MMKTMLLELDHQDGSLLGESKKYKIYLMIFIFKIKDYL</sequence>
<proteinExistence type="predicted"/>
<dbReference type="KEGG" id="xbv:XBW1_0546"/>
<evidence type="ECO:0000313" key="1">
    <source>
        <dbReference type="EMBL" id="CDM87903.1"/>
    </source>
</evidence>
<reference evidence="1 2" key="1">
    <citation type="submission" date="2014-02" db="EMBL/GenBank/DDBJ databases">
        <authorList>
            <person name="Genoscope - CEA"/>
        </authorList>
    </citation>
    <scope>NUCLEOTIDE SEQUENCE [LARGE SCALE GENOMIC DNA]</scope>
    <source>
        <strain evidence="1 2">CS03</strain>
    </source>
</reference>
<evidence type="ECO:0000313" key="2">
    <source>
        <dbReference type="Proteomes" id="UP000032930"/>
    </source>
</evidence>
<protein>
    <submittedName>
        <fullName evidence="1">Uncharacterized protein</fullName>
    </submittedName>
</protein>
<dbReference type="Proteomes" id="UP000032930">
    <property type="component" value="Chromosome"/>
</dbReference>
<accession>A0A0B6X5B3</accession>
<gene>
    <name evidence="1" type="ORF">XBW1_0546</name>
</gene>